<dbReference type="EMBL" id="JATAAI010000003">
    <property type="protein sequence ID" value="KAK1746747.1"/>
    <property type="molecule type" value="Genomic_DNA"/>
</dbReference>
<feature type="region of interest" description="Disordered" evidence="1">
    <location>
        <begin position="108"/>
        <end position="164"/>
    </location>
</feature>
<keyword evidence="3" id="KW-1185">Reference proteome</keyword>
<organism evidence="2 3">
    <name type="scientific">Skeletonema marinoi</name>
    <dbReference type="NCBI Taxonomy" id="267567"/>
    <lineage>
        <taxon>Eukaryota</taxon>
        <taxon>Sar</taxon>
        <taxon>Stramenopiles</taxon>
        <taxon>Ochrophyta</taxon>
        <taxon>Bacillariophyta</taxon>
        <taxon>Coscinodiscophyceae</taxon>
        <taxon>Thalassiosirophycidae</taxon>
        <taxon>Thalassiosirales</taxon>
        <taxon>Skeletonemataceae</taxon>
        <taxon>Skeletonema</taxon>
        <taxon>Skeletonema marinoi-dohrnii complex</taxon>
    </lineage>
</organism>
<gene>
    <name evidence="2" type="ORF">QTG54_002091</name>
</gene>
<evidence type="ECO:0000313" key="2">
    <source>
        <dbReference type="EMBL" id="KAK1746747.1"/>
    </source>
</evidence>
<dbReference type="AlphaFoldDB" id="A0AAD8YIK3"/>
<feature type="compositionally biased region" description="Low complexity" evidence="1">
    <location>
        <begin position="276"/>
        <end position="285"/>
    </location>
</feature>
<protein>
    <submittedName>
        <fullName evidence="2">Uncharacterized protein</fullName>
    </submittedName>
</protein>
<proteinExistence type="predicted"/>
<reference evidence="2" key="1">
    <citation type="submission" date="2023-06" db="EMBL/GenBank/DDBJ databases">
        <title>Survivors Of The Sea: Transcriptome response of Skeletonema marinoi to long-term dormancy.</title>
        <authorList>
            <person name="Pinder M.I.M."/>
            <person name="Kourtchenko O."/>
            <person name="Robertson E.K."/>
            <person name="Larsson T."/>
            <person name="Maumus F."/>
            <person name="Osuna-Cruz C.M."/>
            <person name="Vancaester E."/>
            <person name="Stenow R."/>
            <person name="Vandepoele K."/>
            <person name="Ploug H."/>
            <person name="Bruchert V."/>
            <person name="Godhe A."/>
            <person name="Topel M."/>
        </authorList>
    </citation>
    <scope>NUCLEOTIDE SEQUENCE</scope>
    <source>
        <strain evidence="2">R05AC</strain>
    </source>
</reference>
<comment type="caution">
    <text evidence="2">The sequence shown here is derived from an EMBL/GenBank/DDBJ whole genome shotgun (WGS) entry which is preliminary data.</text>
</comment>
<dbReference type="Proteomes" id="UP001224775">
    <property type="component" value="Unassembled WGS sequence"/>
</dbReference>
<evidence type="ECO:0000256" key="1">
    <source>
        <dbReference type="SAM" id="MobiDB-lite"/>
    </source>
</evidence>
<feature type="compositionally biased region" description="Basic and acidic residues" evidence="1">
    <location>
        <begin position="147"/>
        <end position="156"/>
    </location>
</feature>
<feature type="compositionally biased region" description="Low complexity" evidence="1">
    <location>
        <begin position="116"/>
        <end position="142"/>
    </location>
</feature>
<sequence>MYRCDNDLRRTALRSEELLTGANSAAQVRSPEPARADYTDSSFAVRKRKFLPFSLHTAVHKTTMMATSTFSNEDDGSRSSSDTSYDMNMTEDEAMAIWLQRNEEIGERVREREAAEAAQQRASSSSPHHSSREGSSSPGGSSDDCDESLHSHRSDSVESGDTNSGFQHAAAVTHSDAWNRAISHNVMGEYDPYNTDPAYQNAYHAYQRFVDMNQPGVADNFVASTPGLAALMEQRRHLMARQRHLDFQLQQMDHQMHTSPMISSCHDTNYDALLSSQSSAAPPSQDHQGGHHSRTNNTPLSPSRMHDEIVKSEEGLFSITRVAPHPTFRSSSSTAAVENNNPTHHVSAATSAQILEYKRLQQAHSSQLLKSGDNSSKGTTSTNTQPSYFYAFAYRTQYTSRAVTCSCCQSRMYTDPLAEYMFCQSCAQISKVEGGAVGEDTVESRWEGKMQEAEDMMDMGY</sequence>
<accession>A0AAD8YIK3</accession>
<name>A0AAD8YIK3_9STRA</name>
<evidence type="ECO:0000313" key="3">
    <source>
        <dbReference type="Proteomes" id="UP001224775"/>
    </source>
</evidence>
<feature type="region of interest" description="Disordered" evidence="1">
    <location>
        <begin position="276"/>
        <end position="304"/>
    </location>
</feature>